<name>A0A6G1PMB4_CHAAH</name>
<feature type="compositionally biased region" description="Basic and acidic residues" evidence="2">
    <location>
        <begin position="100"/>
        <end position="113"/>
    </location>
</feature>
<keyword evidence="4" id="KW-1185">Reference proteome</keyword>
<organism evidence="3 4">
    <name type="scientific">Channa argus</name>
    <name type="common">Northern snakehead</name>
    <name type="synonym">Ophicephalus argus</name>
    <dbReference type="NCBI Taxonomy" id="215402"/>
    <lineage>
        <taxon>Eukaryota</taxon>
        <taxon>Metazoa</taxon>
        <taxon>Chordata</taxon>
        <taxon>Craniata</taxon>
        <taxon>Vertebrata</taxon>
        <taxon>Euteleostomi</taxon>
        <taxon>Actinopterygii</taxon>
        <taxon>Neopterygii</taxon>
        <taxon>Teleostei</taxon>
        <taxon>Neoteleostei</taxon>
        <taxon>Acanthomorphata</taxon>
        <taxon>Anabantaria</taxon>
        <taxon>Anabantiformes</taxon>
        <taxon>Channoidei</taxon>
        <taxon>Channidae</taxon>
        <taxon>Channa</taxon>
    </lineage>
</organism>
<feature type="coiled-coil region" evidence="1">
    <location>
        <begin position="151"/>
        <end position="178"/>
    </location>
</feature>
<sequence>MEAQVKEMEEKLRAAAKIMVLKEREFWKQDRKQLLEENRRLERELYIMEGNIRKLRTDPETQKVKEEREQQEEEIRSVHERLFPLEKKYRAELSTCKGLRREDEVAEEEKNKTEQLTIPLQQSLPAQKQETERARDSFQQCKESSGSESVEEKWRRKVSKLEELLSEKEEEIHRAIEKRRARTQAHGETLAELSNTKSALMQSRLSCIALEEKFQRLLAEKEEKFRTELSEQERRFKKKLREKQRRKERGLHKELSYREIKSRMELVELCDIWQSKAQHWQKETMKLEKKLVDKEKMWNYQEAIQQLAEEKIHLQIRC</sequence>
<dbReference type="AlphaFoldDB" id="A0A6G1PMB4"/>
<keyword evidence="1" id="KW-0175">Coiled coil</keyword>
<feature type="region of interest" description="Disordered" evidence="2">
    <location>
        <begin position="100"/>
        <end position="134"/>
    </location>
</feature>
<proteinExistence type="predicted"/>
<accession>A0A6G1PMB4</accession>
<reference evidence="4" key="2">
    <citation type="submission" date="2019-02" db="EMBL/GenBank/DDBJ databases">
        <title>Opniocepnalus argus Var Kimnra genome.</title>
        <authorList>
            <person name="Zhou C."/>
            <person name="Xiao S."/>
        </authorList>
    </citation>
    <scope>NUCLEOTIDE SEQUENCE [LARGE SCALE GENOMIC DNA]</scope>
</reference>
<evidence type="ECO:0000256" key="2">
    <source>
        <dbReference type="SAM" id="MobiDB-lite"/>
    </source>
</evidence>
<dbReference type="Proteomes" id="UP000503349">
    <property type="component" value="Chromosome 6"/>
</dbReference>
<evidence type="ECO:0000313" key="4">
    <source>
        <dbReference type="Proteomes" id="UP000503349"/>
    </source>
</evidence>
<gene>
    <name evidence="3" type="ORF">EXN66_Car007042</name>
</gene>
<reference evidence="3 4" key="1">
    <citation type="submission" date="2019-02" db="EMBL/GenBank/DDBJ databases">
        <title>Opniocepnalus argus genome.</title>
        <authorList>
            <person name="Zhou C."/>
            <person name="Xiao S."/>
        </authorList>
    </citation>
    <scope>NUCLEOTIDE SEQUENCE [LARGE SCALE GENOMIC DNA]</scope>
    <source>
        <strain evidence="3">OARG1902GOOAL</strain>
        <tissue evidence="3">Muscle</tissue>
    </source>
</reference>
<feature type="compositionally biased region" description="Polar residues" evidence="2">
    <location>
        <begin position="114"/>
        <end position="128"/>
    </location>
</feature>
<evidence type="ECO:0000313" key="3">
    <source>
        <dbReference type="EMBL" id="KAF3691367.1"/>
    </source>
</evidence>
<dbReference type="EMBL" id="CM015717">
    <property type="protein sequence ID" value="KAF3691367.1"/>
    <property type="molecule type" value="Genomic_DNA"/>
</dbReference>
<evidence type="ECO:0000256" key="1">
    <source>
        <dbReference type="SAM" id="Coils"/>
    </source>
</evidence>
<protein>
    <submittedName>
        <fullName evidence="3">Uncharacterized protein</fullName>
    </submittedName>
</protein>